<reference evidence="2" key="1">
    <citation type="submission" date="2025-08" db="UniProtKB">
        <authorList>
            <consortium name="Ensembl"/>
        </authorList>
    </citation>
    <scope>IDENTIFICATION</scope>
</reference>
<proteinExistence type="predicted"/>
<feature type="region of interest" description="Disordered" evidence="1">
    <location>
        <begin position="44"/>
        <end position="83"/>
    </location>
</feature>
<evidence type="ECO:0000256" key="1">
    <source>
        <dbReference type="SAM" id="MobiDB-lite"/>
    </source>
</evidence>
<dbReference type="AlphaFoldDB" id="A0A672LA82"/>
<dbReference type="InParanoid" id="A0A672LA82"/>
<organism evidence="2 3">
    <name type="scientific">Sinocyclocheilus grahami</name>
    <name type="common">Dianchi golden-line fish</name>
    <name type="synonym">Barbus grahami</name>
    <dbReference type="NCBI Taxonomy" id="75366"/>
    <lineage>
        <taxon>Eukaryota</taxon>
        <taxon>Metazoa</taxon>
        <taxon>Chordata</taxon>
        <taxon>Craniata</taxon>
        <taxon>Vertebrata</taxon>
        <taxon>Euteleostomi</taxon>
        <taxon>Actinopterygii</taxon>
        <taxon>Neopterygii</taxon>
        <taxon>Teleostei</taxon>
        <taxon>Ostariophysi</taxon>
        <taxon>Cypriniformes</taxon>
        <taxon>Cyprinidae</taxon>
        <taxon>Cyprininae</taxon>
        <taxon>Sinocyclocheilus</taxon>
    </lineage>
</organism>
<name>A0A672LA82_SINGR</name>
<dbReference type="Ensembl" id="ENSSGRT00000022217.1">
    <property type="protein sequence ID" value="ENSSGRP00000020578.1"/>
    <property type="gene ID" value="ENSSGRG00000012383.1"/>
</dbReference>
<evidence type="ECO:0000313" key="3">
    <source>
        <dbReference type="Proteomes" id="UP000472262"/>
    </source>
</evidence>
<accession>A0A672LA82</accession>
<dbReference type="Proteomes" id="UP000472262">
    <property type="component" value="Unassembled WGS sequence"/>
</dbReference>
<sequence length="83" mass="9435">KYDPKNYLVTNKDPHESLLILKNCGPPGPEFKGPDLVLHSRQLQSDIRPVSSQQIDQPQPQRDASFDFTSKILLPTSKKHNKL</sequence>
<keyword evidence="3" id="KW-1185">Reference proteome</keyword>
<reference evidence="2" key="2">
    <citation type="submission" date="2025-09" db="UniProtKB">
        <authorList>
            <consortium name="Ensembl"/>
        </authorList>
    </citation>
    <scope>IDENTIFICATION</scope>
</reference>
<feature type="compositionally biased region" description="Polar residues" evidence="1">
    <location>
        <begin position="44"/>
        <end position="62"/>
    </location>
</feature>
<protein>
    <submittedName>
        <fullName evidence="2">Uncharacterized protein</fullName>
    </submittedName>
</protein>
<evidence type="ECO:0000313" key="2">
    <source>
        <dbReference type="Ensembl" id="ENSSGRP00000020578.1"/>
    </source>
</evidence>